<protein>
    <recommendedName>
        <fullName evidence="2">histidine kinase</fullName>
        <ecNumber evidence="2">2.7.13.3</ecNumber>
    </recommendedName>
</protein>
<evidence type="ECO:0000256" key="4">
    <source>
        <dbReference type="SAM" id="Phobius"/>
    </source>
</evidence>
<dbReference type="PANTHER" id="PTHR43065:SF42">
    <property type="entry name" value="TWO-COMPONENT SENSOR PPRA"/>
    <property type="match status" value="1"/>
</dbReference>
<keyword evidence="4" id="KW-0472">Membrane</keyword>
<name>A0A829YIQ9_9GAMM</name>
<dbReference type="InterPro" id="IPR036890">
    <property type="entry name" value="HATPase_C_sf"/>
</dbReference>
<feature type="transmembrane region" description="Helical" evidence="4">
    <location>
        <begin position="6"/>
        <end position="29"/>
    </location>
</feature>
<evidence type="ECO:0000313" key="7">
    <source>
        <dbReference type="Proteomes" id="UP000445000"/>
    </source>
</evidence>
<proteinExistence type="predicted"/>
<keyword evidence="3" id="KW-0597">Phosphoprotein</keyword>
<dbReference type="AlphaFoldDB" id="A0A829YIQ9"/>
<evidence type="ECO:0000256" key="3">
    <source>
        <dbReference type="ARBA" id="ARBA00022553"/>
    </source>
</evidence>
<dbReference type="Pfam" id="PF02518">
    <property type="entry name" value="HATPase_c"/>
    <property type="match status" value="1"/>
</dbReference>
<dbReference type="SMART" id="SM00387">
    <property type="entry name" value="HATPase_c"/>
    <property type="match status" value="1"/>
</dbReference>
<dbReference type="SUPFAM" id="SSF55874">
    <property type="entry name" value="ATPase domain of HSP90 chaperone/DNA topoisomerase II/histidine kinase"/>
    <property type="match status" value="1"/>
</dbReference>
<dbReference type="EMBL" id="BLJN01000005">
    <property type="protein sequence ID" value="GFE82728.1"/>
    <property type="molecule type" value="Genomic_DNA"/>
</dbReference>
<comment type="caution">
    <text evidence="6">The sequence shown here is derived from an EMBL/GenBank/DDBJ whole genome shotgun (WGS) entry which is preliminary data.</text>
</comment>
<dbReference type="InterPro" id="IPR003661">
    <property type="entry name" value="HisK_dim/P_dom"/>
</dbReference>
<dbReference type="SMART" id="SM00388">
    <property type="entry name" value="HisKA"/>
    <property type="match status" value="1"/>
</dbReference>
<dbReference type="InterPro" id="IPR036097">
    <property type="entry name" value="HisK_dim/P_sf"/>
</dbReference>
<dbReference type="SUPFAM" id="SSF47384">
    <property type="entry name" value="Homodimeric domain of signal transducing histidine kinase"/>
    <property type="match status" value="1"/>
</dbReference>
<dbReference type="PRINTS" id="PR00344">
    <property type="entry name" value="BCTRLSENSOR"/>
</dbReference>
<dbReference type="CDD" id="cd00082">
    <property type="entry name" value="HisKA"/>
    <property type="match status" value="1"/>
</dbReference>
<dbReference type="Gene3D" id="1.10.287.130">
    <property type="match status" value="1"/>
</dbReference>
<evidence type="ECO:0000313" key="6">
    <source>
        <dbReference type="EMBL" id="GFE82728.1"/>
    </source>
</evidence>
<dbReference type="EC" id="2.7.13.3" evidence="2"/>
<accession>A0A829YIQ9</accession>
<comment type="catalytic activity">
    <reaction evidence="1">
        <text>ATP + protein L-histidine = ADP + protein N-phospho-L-histidine.</text>
        <dbReference type="EC" id="2.7.13.3"/>
    </reaction>
</comment>
<keyword evidence="4" id="KW-0812">Transmembrane</keyword>
<sequence length="297" mass="32191">MTGDFLNYAYLIGLVLIAQLALVVIVLTYDRHGNPQRNSSLGAEVTHHARLALAGELTASIAHEIAQPLGAILNNVETAELILKQRQNSTDAEALAPILADIKRDDMRANEVVNRLRALLRKRELKLEPMDINALVSSAVTLIRADAGRRLVQLRIELEPDLPPVAVDPIHLQQVVLNLLVNGMDAMNKTPPQARCLHVRTRLRAGSAVEIAVRDNGHGIDAANAGRLFDSFFTTKEGGMGLGLSIARSIVQAHGGTIWAERSPGGGSIFAFRLPLPQRQRQRTPRVGIPELTSPGG</sequence>
<dbReference type="PANTHER" id="PTHR43065">
    <property type="entry name" value="SENSOR HISTIDINE KINASE"/>
    <property type="match status" value="1"/>
</dbReference>
<dbReference type="RefSeq" id="WP_161814385.1">
    <property type="nucleotide sequence ID" value="NZ_BLJN01000005.1"/>
</dbReference>
<gene>
    <name evidence="6" type="ORF">GCM10011487_47280</name>
</gene>
<dbReference type="InterPro" id="IPR003594">
    <property type="entry name" value="HATPase_dom"/>
</dbReference>
<feature type="domain" description="Histidine kinase" evidence="5">
    <location>
        <begin position="60"/>
        <end position="278"/>
    </location>
</feature>
<dbReference type="Gene3D" id="3.30.565.10">
    <property type="entry name" value="Histidine kinase-like ATPase, C-terminal domain"/>
    <property type="match status" value="1"/>
</dbReference>
<dbReference type="InterPro" id="IPR005467">
    <property type="entry name" value="His_kinase_dom"/>
</dbReference>
<evidence type="ECO:0000259" key="5">
    <source>
        <dbReference type="PROSITE" id="PS50109"/>
    </source>
</evidence>
<evidence type="ECO:0000256" key="2">
    <source>
        <dbReference type="ARBA" id="ARBA00012438"/>
    </source>
</evidence>
<organism evidence="6 7">
    <name type="scientific">Steroidobacter agaridevorans</name>
    <dbReference type="NCBI Taxonomy" id="2695856"/>
    <lineage>
        <taxon>Bacteria</taxon>
        <taxon>Pseudomonadati</taxon>
        <taxon>Pseudomonadota</taxon>
        <taxon>Gammaproteobacteria</taxon>
        <taxon>Steroidobacterales</taxon>
        <taxon>Steroidobacteraceae</taxon>
        <taxon>Steroidobacter</taxon>
    </lineage>
</organism>
<reference evidence="7" key="1">
    <citation type="submission" date="2020-01" db="EMBL/GenBank/DDBJ databases">
        <title>'Steroidobacter agaridevorans' sp. nov., agar-degrading bacteria isolated from rhizosphere soils.</title>
        <authorList>
            <person name="Ikenaga M."/>
            <person name="Kataoka M."/>
            <person name="Murouchi A."/>
            <person name="Katsuragi S."/>
            <person name="Sakai M."/>
        </authorList>
    </citation>
    <scope>NUCLEOTIDE SEQUENCE [LARGE SCALE GENOMIC DNA]</scope>
    <source>
        <strain evidence="7">YU21-B</strain>
    </source>
</reference>
<dbReference type="Proteomes" id="UP000445000">
    <property type="component" value="Unassembled WGS sequence"/>
</dbReference>
<dbReference type="GO" id="GO:0000155">
    <property type="term" value="F:phosphorelay sensor kinase activity"/>
    <property type="evidence" value="ECO:0007669"/>
    <property type="project" value="InterPro"/>
</dbReference>
<dbReference type="PROSITE" id="PS50109">
    <property type="entry name" value="HIS_KIN"/>
    <property type="match status" value="1"/>
</dbReference>
<evidence type="ECO:0000256" key="1">
    <source>
        <dbReference type="ARBA" id="ARBA00000085"/>
    </source>
</evidence>
<keyword evidence="7" id="KW-1185">Reference proteome</keyword>
<keyword evidence="4" id="KW-1133">Transmembrane helix</keyword>
<dbReference type="InterPro" id="IPR004358">
    <property type="entry name" value="Sig_transdc_His_kin-like_C"/>
</dbReference>